<reference evidence="2" key="1">
    <citation type="submission" date="2014-09" db="EMBL/GenBank/DDBJ databases">
        <authorList>
            <person name="Sharma Rahul"/>
            <person name="Thines Marco"/>
        </authorList>
    </citation>
    <scope>NUCLEOTIDE SEQUENCE [LARGE SCALE GENOMIC DNA]</scope>
</reference>
<accession>A0A0P1B4Y8</accession>
<dbReference type="AlphaFoldDB" id="A0A0P1B4Y8"/>
<dbReference type="Proteomes" id="UP000054928">
    <property type="component" value="Unassembled WGS sequence"/>
</dbReference>
<dbReference type="GeneID" id="36401564"/>
<sequence length="199" mass="23061">MLAKLVVEATSTTVSGATQLKDILFLHWFNMAITRERLNELLEINNENMKHAFDPLLKSFDVFIAQLKEKTAILVFPIFSNKKLSHDEMLTEFEKQLCSYNTKNPFKQFNLLALLSVHFDSKFADELLNEAKLKPSTRDFVEFFETQQFQHWIDSNVPLNKAVKCDHHFDFLSKASKNYIPENELISFIGEATSSDEAY</sequence>
<keyword evidence="2" id="KW-1185">Reference proteome</keyword>
<protein>
    <submittedName>
        <fullName evidence="1">Uncharacterized protein</fullName>
    </submittedName>
</protein>
<organism evidence="1 2">
    <name type="scientific">Plasmopara halstedii</name>
    <name type="common">Downy mildew of sunflower</name>
    <dbReference type="NCBI Taxonomy" id="4781"/>
    <lineage>
        <taxon>Eukaryota</taxon>
        <taxon>Sar</taxon>
        <taxon>Stramenopiles</taxon>
        <taxon>Oomycota</taxon>
        <taxon>Peronosporomycetes</taxon>
        <taxon>Peronosporales</taxon>
        <taxon>Peronosporaceae</taxon>
        <taxon>Plasmopara</taxon>
    </lineage>
</organism>
<dbReference type="EMBL" id="CCYD01003017">
    <property type="protein sequence ID" value="CEG48696.1"/>
    <property type="molecule type" value="Genomic_DNA"/>
</dbReference>
<dbReference type="RefSeq" id="XP_024585065.1">
    <property type="nucleotide sequence ID" value="XM_024719803.1"/>
</dbReference>
<evidence type="ECO:0000313" key="1">
    <source>
        <dbReference type="EMBL" id="CEG48696.1"/>
    </source>
</evidence>
<evidence type="ECO:0000313" key="2">
    <source>
        <dbReference type="Proteomes" id="UP000054928"/>
    </source>
</evidence>
<proteinExistence type="predicted"/>
<name>A0A0P1B4Y8_PLAHL</name>